<organism evidence="2 3">
    <name type="scientific">Phrynosoma platyrhinos</name>
    <name type="common">Desert horned lizard</name>
    <dbReference type="NCBI Taxonomy" id="52577"/>
    <lineage>
        <taxon>Eukaryota</taxon>
        <taxon>Metazoa</taxon>
        <taxon>Chordata</taxon>
        <taxon>Craniata</taxon>
        <taxon>Vertebrata</taxon>
        <taxon>Euteleostomi</taxon>
        <taxon>Lepidosauria</taxon>
        <taxon>Squamata</taxon>
        <taxon>Bifurcata</taxon>
        <taxon>Unidentata</taxon>
        <taxon>Episquamata</taxon>
        <taxon>Toxicofera</taxon>
        <taxon>Iguania</taxon>
        <taxon>Phrynosomatidae</taxon>
        <taxon>Phrynosomatinae</taxon>
        <taxon>Phrynosoma</taxon>
    </lineage>
</organism>
<gene>
    <name evidence="2" type="ORF">JD844_019851</name>
</gene>
<dbReference type="Proteomes" id="UP000826234">
    <property type="component" value="Unassembled WGS sequence"/>
</dbReference>
<name>A0ABQ7TRL7_PHRPL</name>
<keyword evidence="3" id="KW-1185">Reference proteome</keyword>
<sequence length="123" mass="13642">MKGETGLNDTELKAIDKELMPYFHPEAIKCIPDEMFKVSVRADTTKHRVFLFVQDLTPEQIASLGPANAAMVTEAQRQHLNELQLQSLQQALDGARRSIDTSPFGESTTKPTQTSVLSGEQKV</sequence>
<feature type="compositionally biased region" description="Polar residues" evidence="1">
    <location>
        <begin position="100"/>
        <end position="123"/>
    </location>
</feature>
<evidence type="ECO:0000256" key="1">
    <source>
        <dbReference type="SAM" id="MobiDB-lite"/>
    </source>
</evidence>
<evidence type="ECO:0000313" key="2">
    <source>
        <dbReference type="EMBL" id="KAH0631941.1"/>
    </source>
</evidence>
<comment type="caution">
    <text evidence="2">The sequence shown here is derived from an EMBL/GenBank/DDBJ whole genome shotgun (WGS) entry which is preliminary data.</text>
</comment>
<feature type="region of interest" description="Disordered" evidence="1">
    <location>
        <begin position="94"/>
        <end position="123"/>
    </location>
</feature>
<reference evidence="2 3" key="1">
    <citation type="journal article" date="2022" name="Gigascience">
        <title>A chromosome-level genome assembly and annotation of the desert horned lizard, Phrynosoma platyrhinos, provides insight into chromosomal rearrangements among reptiles.</title>
        <authorList>
            <person name="Koochekian N."/>
            <person name="Ascanio A."/>
            <person name="Farleigh K."/>
            <person name="Card D.C."/>
            <person name="Schield D.R."/>
            <person name="Castoe T.A."/>
            <person name="Jezkova T."/>
        </authorList>
    </citation>
    <scope>NUCLEOTIDE SEQUENCE [LARGE SCALE GENOMIC DNA]</scope>
    <source>
        <strain evidence="2">NK-2021</strain>
    </source>
</reference>
<dbReference type="EMBL" id="JAIPUX010000026">
    <property type="protein sequence ID" value="KAH0631941.1"/>
    <property type="molecule type" value="Genomic_DNA"/>
</dbReference>
<accession>A0ABQ7TRL7</accession>
<evidence type="ECO:0000313" key="3">
    <source>
        <dbReference type="Proteomes" id="UP000826234"/>
    </source>
</evidence>
<proteinExistence type="predicted"/>
<protein>
    <submittedName>
        <fullName evidence="2">Uncharacterized protein</fullName>
    </submittedName>
</protein>